<dbReference type="Pfam" id="PF00636">
    <property type="entry name" value="Ribonuclease_3"/>
    <property type="match status" value="1"/>
</dbReference>
<dbReference type="RefSeq" id="XP_002844033.1">
    <property type="nucleotide sequence ID" value="XM_002843987.1"/>
</dbReference>
<dbReference type="HOGENOM" id="CLU_000907_3_2_1"/>
<dbReference type="Proteomes" id="UP000002035">
    <property type="component" value="Unassembled WGS sequence"/>
</dbReference>
<feature type="domain" description="RNase III" evidence="1">
    <location>
        <begin position="16"/>
        <end position="135"/>
    </location>
</feature>
<dbReference type="Gene3D" id="1.10.1520.10">
    <property type="entry name" value="Ribonuclease III domain"/>
    <property type="match status" value="1"/>
</dbReference>
<dbReference type="CDD" id="cd00593">
    <property type="entry name" value="RIBOc"/>
    <property type="match status" value="1"/>
</dbReference>
<dbReference type="GO" id="GO:0006396">
    <property type="term" value="P:RNA processing"/>
    <property type="evidence" value="ECO:0007669"/>
    <property type="project" value="InterPro"/>
</dbReference>
<reference evidence="3" key="1">
    <citation type="journal article" date="2012" name="MBio">
        <title>Comparative genome analysis of Trichophyton rubrum and related dermatophytes reveals candidate genes involved in infection.</title>
        <authorList>
            <person name="Martinez D.A."/>
            <person name="Oliver B.G."/>
            <person name="Graeser Y."/>
            <person name="Goldberg J.M."/>
            <person name="Li W."/>
            <person name="Martinez-Rossi N.M."/>
            <person name="Monod M."/>
            <person name="Shelest E."/>
            <person name="Barton R.C."/>
            <person name="Birch E."/>
            <person name="Brakhage A.A."/>
            <person name="Chen Z."/>
            <person name="Gurr S.J."/>
            <person name="Heiman D."/>
            <person name="Heitman J."/>
            <person name="Kosti I."/>
            <person name="Rossi A."/>
            <person name="Saif S."/>
            <person name="Samalova M."/>
            <person name="Saunders C.W."/>
            <person name="Shea T."/>
            <person name="Summerbell R.C."/>
            <person name="Xu J."/>
            <person name="Young S."/>
            <person name="Zeng Q."/>
            <person name="Birren B.W."/>
            <person name="Cuomo C.A."/>
            <person name="White T.C."/>
        </authorList>
    </citation>
    <scope>NUCLEOTIDE SEQUENCE [LARGE SCALE GENOMIC DNA]</scope>
    <source>
        <strain evidence="3">ATCC MYA-4605 / CBS 113480</strain>
    </source>
</reference>
<sequence length="156" mass="16485">MSNLGGTNYSSRREDSEAVEGILDYSFKDKCLVLQALSLPGSSAYSTGNKGLAQVGDAAVRLHIISEGHQRGMSRGQISAILGRVSNNNNLAEVGVKKNLGESIFINRSQVGSISPGSMATTVEALLGAVYIDSEKDMDKLKNSMNALGLSFSEQA</sequence>
<dbReference type="OMA" id="AVYLDCN"/>
<gene>
    <name evidence="2" type="ORF">MCYG_07816</name>
</gene>
<dbReference type="PROSITE" id="PS50142">
    <property type="entry name" value="RNASE_3_2"/>
    <property type="match status" value="1"/>
</dbReference>
<dbReference type="InterPro" id="IPR000999">
    <property type="entry name" value="RNase_III_dom"/>
</dbReference>
<evidence type="ECO:0000313" key="2">
    <source>
        <dbReference type="EMBL" id="EEQ34997.1"/>
    </source>
</evidence>
<dbReference type="SUPFAM" id="SSF69065">
    <property type="entry name" value="RNase III domain-like"/>
    <property type="match status" value="1"/>
</dbReference>
<dbReference type="VEuPathDB" id="FungiDB:MCYG_07816"/>
<dbReference type="GeneID" id="9226415"/>
<protein>
    <recommendedName>
        <fullName evidence="1">RNase III domain-containing protein</fullName>
    </recommendedName>
</protein>
<dbReference type="SMART" id="SM00535">
    <property type="entry name" value="RIBOc"/>
    <property type="match status" value="1"/>
</dbReference>
<proteinExistence type="predicted"/>
<name>C5FXF7_ARTOC</name>
<dbReference type="OrthoDB" id="67027at2759"/>
<evidence type="ECO:0000259" key="1">
    <source>
        <dbReference type="PROSITE" id="PS50142"/>
    </source>
</evidence>
<dbReference type="EMBL" id="DS995707">
    <property type="protein sequence ID" value="EEQ34997.1"/>
    <property type="molecule type" value="Genomic_DNA"/>
</dbReference>
<dbReference type="AlphaFoldDB" id="C5FXF7"/>
<organism evidence="2 3">
    <name type="scientific">Arthroderma otae (strain ATCC MYA-4605 / CBS 113480)</name>
    <name type="common">Microsporum canis</name>
    <dbReference type="NCBI Taxonomy" id="554155"/>
    <lineage>
        <taxon>Eukaryota</taxon>
        <taxon>Fungi</taxon>
        <taxon>Dikarya</taxon>
        <taxon>Ascomycota</taxon>
        <taxon>Pezizomycotina</taxon>
        <taxon>Eurotiomycetes</taxon>
        <taxon>Eurotiomycetidae</taxon>
        <taxon>Onygenales</taxon>
        <taxon>Arthrodermataceae</taxon>
        <taxon>Microsporum</taxon>
    </lineage>
</organism>
<dbReference type="InterPro" id="IPR036389">
    <property type="entry name" value="RNase_III_sf"/>
</dbReference>
<accession>C5FXF7</accession>
<evidence type="ECO:0000313" key="3">
    <source>
        <dbReference type="Proteomes" id="UP000002035"/>
    </source>
</evidence>
<dbReference type="eggNOG" id="ENOG502SSJ0">
    <property type="taxonomic scope" value="Eukaryota"/>
</dbReference>
<dbReference type="GO" id="GO:0004525">
    <property type="term" value="F:ribonuclease III activity"/>
    <property type="evidence" value="ECO:0007669"/>
    <property type="project" value="InterPro"/>
</dbReference>
<keyword evidence="3" id="KW-1185">Reference proteome</keyword>
<dbReference type="STRING" id="554155.C5FXF7"/>